<evidence type="ECO:0000313" key="2">
    <source>
        <dbReference type="EMBL" id="KAL0434737.1"/>
    </source>
</evidence>
<evidence type="ECO:0000256" key="1">
    <source>
        <dbReference type="SAM" id="MobiDB-lite"/>
    </source>
</evidence>
<accession>A0AAW2VZA0</accession>
<dbReference type="AlphaFoldDB" id="A0AAW2VZA0"/>
<dbReference type="EMBL" id="JACGWJ010000002">
    <property type="protein sequence ID" value="KAL0434737.1"/>
    <property type="molecule type" value="Genomic_DNA"/>
</dbReference>
<reference evidence="2" key="2">
    <citation type="journal article" date="2024" name="Plant">
        <title>Genomic evolution and insights into agronomic trait innovations of Sesamum species.</title>
        <authorList>
            <person name="Miao H."/>
            <person name="Wang L."/>
            <person name="Qu L."/>
            <person name="Liu H."/>
            <person name="Sun Y."/>
            <person name="Le M."/>
            <person name="Wang Q."/>
            <person name="Wei S."/>
            <person name="Zheng Y."/>
            <person name="Lin W."/>
            <person name="Duan Y."/>
            <person name="Cao H."/>
            <person name="Xiong S."/>
            <person name="Wang X."/>
            <person name="Wei L."/>
            <person name="Li C."/>
            <person name="Ma Q."/>
            <person name="Ju M."/>
            <person name="Zhao R."/>
            <person name="Li G."/>
            <person name="Mu C."/>
            <person name="Tian Q."/>
            <person name="Mei H."/>
            <person name="Zhang T."/>
            <person name="Gao T."/>
            <person name="Zhang H."/>
        </authorList>
    </citation>
    <scope>NUCLEOTIDE SEQUENCE</scope>
    <source>
        <strain evidence="2">G02</strain>
    </source>
</reference>
<feature type="region of interest" description="Disordered" evidence="1">
    <location>
        <begin position="35"/>
        <end position="54"/>
    </location>
</feature>
<protein>
    <submittedName>
        <fullName evidence="2">Uncharacterized protein</fullName>
    </submittedName>
</protein>
<sequence>MKPEGQRRARTAYVGHQNGRDVRCDAQGCPAGCGLSGATPLGRMGDRGRHSKAS</sequence>
<comment type="caution">
    <text evidence="2">The sequence shown here is derived from an EMBL/GenBank/DDBJ whole genome shotgun (WGS) entry which is preliminary data.</text>
</comment>
<proteinExistence type="predicted"/>
<organism evidence="2">
    <name type="scientific">Sesamum radiatum</name>
    <name type="common">Black benniseed</name>
    <dbReference type="NCBI Taxonomy" id="300843"/>
    <lineage>
        <taxon>Eukaryota</taxon>
        <taxon>Viridiplantae</taxon>
        <taxon>Streptophyta</taxon>
        <taxon>Embryophyta</taxon>
        <taxon>Tracheophyta</taxon>
        <taxon>Spermatophyta</taxon>
        <taxon>Magnoliopsida</taxon>
        <taxon>eudicotyledons</taxon>
        <taxon>Gunneridae</taxon>
        <taxon>Pentapetalae</taxon>
        <taxon>asterids</taxon>
        <taxon>lamiids</taxon>
        <taxon>Lamiales</taxon>
        <taxon>Pedaliaceae</taxon>
        <taxon>Sesamum</taxon>
    </lineage>
</organism>
<reference evidence="2" key="1">
    <citation type="submission" date="2020-06" db="EMBL/GenBank/DDBJ databases">
        <authorList>
            <person name="Li T."/>
            <person name="Hu X."/>
            <person name="Zhang T."/>
            <person name="Song X."/>
            <person name="Zhang H."/>
            <person name="Dai N."/>
            <person name="Sheng W."/>
            <person name="Hou X."/>
            <person name="Wei L."/>
        </authorList>
    </citation>
    <scope>NUCLEOTIDE SEQUENCE</scope>
    <source>
        <strain evidence="2">G02</strain>
        <tissue evidence="2">Leaf</tissue>
    </source>
</reference>
<name>A0AAW2VZA0_SESRA</name>
<gene>
    <name evidence="2" type="ORF">Sradi_0181600</name>
</gene>